<dbReference type="EMBL" id="JBHSWU010001424">
    <property type="protein sequence ID" value="MFC6726824.1"/>
    <property type="molecule type" value="Genomic_DNA"/>
</dbReference>
<name>A0ABD5S553_9EURY</name>
<reference evidence="2 3" key="1">
    <citation type="journal article" date="2019" name="Int. J. Syst. Evol. Microbiol.">
        <title>The Global Catalogue of Microorganisms (GCM) 10K type strain sequencing project: providing services to taxonomists for standard genome sequencing and annotation.</title>
        <authorList>
            <consortium name="The Broad Institute Genomics Platform"/>
            <consortium name="The Broad Institute Genome Sequencing Center for Infectious Disease"/>
            <person name="Wu L."/>
            <person name="Ma J."/>
        </authorList>
    </citation>
    <scope>NUCLEOTIDE SEQUENCE [LARGE SCALE GENOMIC DNA]</scope>
    <source>
        <strain evidence="2 3">NBRC 111368</strain>
    </source>
</reference>
<evidence type="ECO:0000256" key="1">
    <source>
        <dbReference type="SAM" id="Phobius"/>
    </source>
</evidence>
<feature type="non-terminal residue" evidence="2">
    <location>
        <position position="169"/>
    </location>
</feature>
<accession>A0ABD5S553</accession>
<dbReference type="AlphaFoldDB" id="A0ABD5S553"/>
<keyword evidence="1" id="KW-0472">Membrane</keyword>
<keyword evidence="2" id="KW-0378">Hydrolase</keyword>
<dbReference type="GO" id="GO:0016787">
    <property type="term" value="F:hydrolase activity"/>
    <property type="evidence" value="ECO:0007669"/>
    <property type="project" value="UniProtKB-KW"/>
</dbReference>
<proteinExistence type="predicted"/>
<protein>
    <submittedName>
        <fullName evidence="2">Metal-dependent hydrolase</fullName>
    </submittedName>
</protein>
<feature type="transmembrane region" description="Helical" evidence="1">
    <location>
        <begin position="59"/>
        <end position="79"/>
    </location>
</feature>
<sequence length="169" mass="18570">MMPWGHFLVAFVPFAAYRVARGRRPDADSVFLLLVATQFPDLVDKPLAWTLGVFPSGRLLAHSVVFAVPLVLIVSAAAWHRSRPDLGALFTFGYLSHLYTDSLGLLRQGAEYYFLPNLFFPLVAPNPDHRTTFVAQFAEVEPTPTVLLAVAAILLAGLYVAADLSRTTL</sequence>
<dbReference type="Proteomes" id="UP001596328">
    <property type="component" value="Unassembled WGS sequence"/>
</dbReference>
<feature type="transmembrane region" description="Helical" evidence="1">
    <location>
        <begin position="86"/>
        <end position="106"/>
    </location>
</feature>
<dbReference type="Pfam" id="PF04307">
    <property type="entry name" value="YdjM"/>
    <property type="match status" value="1"/>
</dbReference>
<feature type="transmembrane region" description="Helical" evidence="1">
    <location>
        <begin position="146"/>
        <end position="164"/>
    </location>
</feature>
<comment type="caution">
    <text evidence="2">The sequence shown here is derived from an EMBL/GenBank/DDBJ whole genome shotgun (WGS) entry which is preliminary data.</text>
</comment>
<keyword evidence="1" id="KW-0812">Transmembrane</keyword>
<dbReference type="InterPro" id="IPR007404">
    <property type="entry name" value="YdjM-like"/>
</dbReference>
<organism evidence="2 3">
    <name type="scientific">Halobium palmae</name>
    <dbReference type="NCBI Taxonomy" id="1776492"/>
    <lineage>
        <taxon>Archaea</taxon>
        <taxon>Methanobacteriati</taxon>
        <taxon>Methanobacteriota</taxon>
        <taxon>Stenosarchaea group</taxon>
        <taxon>Halobacteria</taxon>
        <taxon>Halobacteriales</taxon>
        <taxon>Haloferacaceae</taxon>
        <taxon>Halobium</taxon>
    </lineage>
</organism>
<evidence type="ECO:0000313" key="2">
    <source>
        <dbReference type="EMBL" id="MFC6726824.1"/>
    </source>
</evidence>
<gene>
    <name evidence="2" type="ORF">ACFQE1_21100</name>
</gene>
<keyword evidence="3" id="KW-1185">Reference proteome</keyword>
<keyword evidence="1" id="KW-1133">Transmembrane helix</keyword>
<evidence type="ECO:0000313" key="3">
    <source>
        <dbReference type="Proteomes" id="UP001596328"/>
    </source>
</evidence>